<keyword evidence="3" id="KW-1185">Reference proteome</keyword>
<reference evidence="2 3" key="1">
    <citation type="journal article" date="2010" name="DNA Res.">
        <title>Bacterial lifestyle in a deep-sea hydrothermal vent chimney revealed by the genome sequence of the thermophilic bacterium Deferribacter desulfuricans SSM1.</title>
        <authorList>
            <person name="Takaki Y."/>
            <person name="Shimamura S."/>
            <person name="Nakagawa S."/>
            <person name="Fukuhara Y."/>
            <person name="Horikawa H."/>
            <person name="Ankai A."/>
            <person name="Harada T."/>
            <person name="Hosoyama A."/>
            <person name="Oguchi A."/>
            <person name="Fukui S."/>
            <person name="Fujita N."/>
            <person name="Takami H."/>
            <person name="Takai K."/>
        </authorList>
    </citation>
    <scope>NUCLEOTIDE SEQUENCE [LARGE SCALE GENOMIC DNA]</scope>
    <source>
        <strain evidence="3">DSM 14783 / JCM 11476 / NBRC 101012 / SSM1</strain>
    </source>
</reference>
<protein>
    <submittedName>
        <fullName evidence="2">Uncharacterized protein</fullName>
    </submittedName>
</protein>
<proteinExistence type="predicted"/>
<dbReference type="KEGG" id="ddf:DEFDS_1321"/>
<dbReference type="RefSeq" id="WP_013008035.1">
    <property type="nucleotide sequence ID" value="NC_013939.1"/>
</dbReference>
<feature type="transmembrane region" description="Helical" evidence="1">
    <location>
        <begin position="37"/>
        <end position="59"/>
    </location>
</feature>
<evidence type="ECO:0000313" key="3">
    <source>
        <dbReference type="Proteomes" id="UP000001520"/>
    </source>
</evidence>
<dbReference type="Proteomes" id="UP000001520">
    <property type="component" value="Chromosome"/>
</dbReference>
<keyword evidence="1" id="KW-0472">Membrane</keyword>
<keyword evidence="1" id="KW-1133">Transmembrane helix</keyword>
<evidence type="ECO:0000256" key="1">
    <source>
        <dbReference type="SAM" id="Phobius"/>
    </source>
</evidence>
<feature type="transmembrane region" description="Helical" evidence="1">
    <location>
        <begin position="7"/>
        <end position="25"/>
    </location>
</feature>
<evidence type="ECO:0000313" key="2">
    <source>
        <dbReference type="EMBL" id="BAI80788.1"/>
    </source>
</evidence>
<dbReference type="EMBL" id="AP011529">
    <property type="protein sequence ID" value="BAI80788.1"/>
    <property type="molecule type" value="Genomic_DNA"/>
</dbReference>
<organism evidence="2 3">
    <name type="scientific">Deferribacter desulfuricans (strain DSM 14783 / JCM 11476 / NBRC 101012 / SSM1)</name>
    <dbReference type="NCBI Taxonomy" id="639282"/>
    <lineage>
        <taxon>Bacteria</taxon>
        <taxon>Pseudomonadati</taxon>
        <taxon>Deferribacterota</taxon>
        <taxon>Deferribacteres</taxon>
        <taxon>Deferribacterales</taxon>
        <taxon>Deferribacteraceae</taxon>
        <taxon>Deferribacter</taxon>
    </lineage>
</organism>
<sequence>MKLNNKNLILTILAIILTISSYFLIRELYYLNNDFPYSQEIVAVFLGTIVTILITAILLNKQTEVELLKEENLKLFEFKADIYNELFKYLEDVFMKQDLTDSDIIKLKLINQKLATIASKDVLSIFGKFIDIFNDASQDNKIVGKDVDEIFDILSELSNAIRYDLLEGKHIEKESEKNAILKQIRINTDHLKNLKMIPLKKKDK</sequence>
<keyword evidence="1" id="KW-0812">Transmembrane</keyword>
<name>D3PDW5_DEFDS</name>
<dbReference type="HOGENOM" id="CLU_115386_0_0_0"/>
<gene>
    <name evidence="2" type="ordered locus">DEFDS_1321</name>
</gene>
<dbReference type="eggNOG" id="ENOG502Z7RZ">
    <property type="taxonomic scope" value="Bacteria"/>
</dbReference>
<dbReference type="AlphaFoldDB" id="D3PDW5"/>
<accession>D3PDW5</accession>